<accession>F7DNL0</accession>
<feature type="domain" description="IL-40-like Ig" evidence="5">
    <location>
        <begin position="21"/>
        <end position="113"/>
    </location>
</feature>
<organism evidence="6 7">
    <name type="scientific">Ornithorhynchus anatinus</name>
    <name type="common">Duckbill platypus</name>
    <dbReference type="NCBI Taxonomy" id="9258"/>
    <lineage>
        <taxon>Eukaryota</taxon>
        <taxon>Metazoa</taxon>
        <taxon>Chordata</taxon>
        <taxon>Craniata</taxon>
        <taxon>Vertebrata</taxon>
        <taxon>Euteleostomi</taxon>
        <taxon>Mammalia</taxon>
        <taxon>Monotremata</taxon>
        <taxon>Ornithorhynchidae</taxon>
        <taxon>Ornithorhynchus</taxon>
    </lineage>
</organism>
<dbReference type="InterPro" id="IPR040878">
    <property type="entry name" value="IL-40-like_Ig"/>
</dbReference>
<dbReference type="InParanoid" id="F7DNL0"/>
<keyword evidence="1 4" id="KW-0732">Signal</keyword>
<dbReference type="FunCoup" id="F7DNL0">
    <property type="interactions" value="66"/>
</dbReference>
<feature type="domain" description="IL-40-like Ig" evidence="5">
    <location>
        <begin position="118"/>
        <end position="207"/>
    </location>
</feature>
<evidence type="ECO:0000256" key="2">
    <source>
        <dbReference type="ARBA" id="ARBA00023180"/>
    </source>
</evidence>
<dbReference type="Bgee" id="ENSOANG00000004465">
    <property type="expression patterns" value="Expressed in liver and 5 other cell types or tissues"/>
</dbReference>
<dbReference type="GeneTree" id="ENSGT01050000244808"/>
<dbReference type="SUPFAM" id="SSF48726">
    <property type="entry name" value="Immunoglobulin"/>
    <property type="match status" value="1"/>
</dbReference>
<keyword evidence="3" id="KW-0472">Membrane</keyword>
<keyword evidence="3" id="KW-0812">Transmembrane</keyword>
<feature type="chain" id="PRO_5027856541" description="IL-40-like Ig domain-containing protein" evidence="4">
    <location>
        <begin position="17"/>
        <end position="247"/>
    </location>
</feature>
<sequence length="247" mass="26905">LLLLLLLLLLLPSLLGTPSQPHISYEVLKTEPGHRLVRISCRSSRGALPINYFLVGGLMVTATNKTVARPVPAFFQVRVSLKSRPDLLTYRCRAVGPSGQEALSSPLQLYWELWVKSVSQPQANFTLVGEGSPPRVEVLCQASEGTPPITYRLLGQDGHVLFEKTPPLGTPANFSLPMAQMSGRYRCQAENVFGAQYSAVKLVPPGEWTGLVGELPRAPVYLLSGSLVSIFSTSLGVILWTRVRGRG</sequence>
<keyword evidence="7" id="KW-1185">Reference proteome</keyword>
<evidence type="ECO:0000313" key="6">
    <source>
        <dbReference type="Ensembl" id="ENSOANP00000007071.3"/>
    </source>
</evidence>
<evidence type="ECO:0000256" key="1">
    <source>
        <dbReference type="ARBA" id="ARBA00022729"/>
    </source>
</evidence>
<proteinExistence type="predicted"/>
<dbReference type="HOGENOM" id="CLU_096525_0_0_1"/>
<dbReference type="eggNOG" id="ENOG502SPUE">
    <property type="taxonomic scope" value="Eukaryota"/>
</dbReference>
<dbReference type="Pfam" id="PF17736">
    <property type="entry name" value="Ig_C17orf99"/>
    <property type="match status" value="2"/>
</dbReference>
<dbReference type="InterPro" id="IPR036179">
    <property type="entry name" value="Ig-like_dom_sf"/>
</dbReference>
<dbReference type="AlphaFoldDB" id="F7DNL0"/>
<keyword evidence="3" id="KW-1133">Transmembrane helix</keyword>
<feature type="transmembrane region" description="Helical" evidence="3">
    <location>
        <begin position="220"/>
        <end position="241"/>
    </location>
</feature>
<reference evidence="6" key="1">
    <citation type="submission" date="2025-08" db="UniProtKB">
        <authorList>
            <consortium name="Ensembl"/>
        </authorList>
    </citation>
    <scope>IDENTIFICATION</scope>
    <source>
        <strain evidence="6">Glennie</strain>
    </source>
</reference>
<evidence type="ECO:0000256" key="3">
    <source>
        <dbReference type="SAM" id="Phobius"/>
    </source>
</evidence>
<dbReference type="Ensembl" id="ENSOANT00000007073.3">
    <property type="protein sequence ID" value="ENSOANP00000007071.3"/>
    <property type="gene ID" value="ENSOANG00000004465.3"/>
</dbReference>
<dbReference type="Proteomes" id="UP000002279">
    <property type="component" value="Unplaced"/>
</dbReference>
<name>F7DNL0_ORNAN</name>
<protein>
    <recommendedName>
        <fullName evidence="5">IL-40-like Ig domain-containing protein</fullName>
    </recommendedName>
</protein>
<evidence type="ECO:0000313" key="7">
    <source>
        <dbReference type="Proteomes" id="UP000002279"/>
    </source>
</evidence>
<evidence type="ECO:0000256" key="4">
    <source>
        <dbReference type="SAM" id="SignalP"/>
    </source>
</evidence>
<keyword evidence="2" id="KW-0325">Glycoprotein</keyword>
<dbReference type="OMA" id="AEMSCWA"/>
<evidence type="ECO:0000259" key="5">
    <source>
        <dbReference type="Pfam" id="PF17736"/>
    </source>
</evidence>
<feature type="signal peptide" evidence="4">
    <location>
        <begin position="1"/>
        <end position="16"/>
    </location>
</feature>
<reference evidence="6" key="2">
    <citation type="submission" date="2025-09" db="UniProtKB">
        <authorList>
            <consortium name="Ensembl"/>
        </authorList>
    </citation>
    <scope>IDENTIFICATION</scope>
    <source>
        <strain evidence="6">Glennie</strain>
    </source>
</reference>